<dbReference type="Proteomes" id="UP001583177">
    <property type="component" value="Unassembled WGS sequence"/>
</dbReference>
<dbReference type="InterPro" id="IPR036318">
    <property type="entry name" value="FAD-bd_PCMH-like_sf"/>
</dbReference>
<comment type="cofactor">
    <cofactor evidence="1">
        <name>FAD</name>
        <dbReference type="ChEBI" id="CHEBI:57692"/>
    </cofactor>
</comment>
<evidence type="ECO:0000256" key="4">
    <source>
        <dbReference type="ARBA" id="ARBA00022827"/>
    </source>
</evidence>
<dbReference type="Pfam" id="PF01565">
    <property type="entry name" value="FAD_binding_4"/>
    <property type="match status" value="2"/>
</dbReference>
<evidence type="ECO:0000313" key="9">
    <source>
        <dbReference type="Proteomes" id="UP001583177"/>
    </source>
</evidence>
<name>A0ABR3XZ64_9PEZI</name>
<dbReference type="Gene3D" id="3.40.462.20">
    <property type="match status" value="1"/>
</dbReference>
<dbReference type="PANTHER" id="PTHR42973:SF39">
    <property type="entry name" value="FAD-BINDING PCMH-TYPE DOMAIN-CONTAINING PROTEIN"/>
    <property type="match status" value="1"/>
</dbReference>
<protein>
    <recommendedName>
        <fullName evidence="7">FAD-binding PCMH-type domain-containing protein</fullName>
    </recommendedName>
</protein>
<evidence type="ECO:0000256" key="2">
    <source>
        <dbReference type="ARBA" id="ARBA00005466"/>
    </source>
</evidence>
<dbReference type="Gene3D" id="3.30.43.10">
    <property type="entry name" value="Uridine Diphospho-n-acetylenolpyruvylglucosamine Reductase, domain 2"/>
    <property type="match status" value="1"/>
</dbReference>
<keyword evidence="5" id="KW-0560">Oxidoreductase</keyword>
<keyword evidence="9" id="KW-1185">Reference proteome</keyword>
<dbReference type="EMBL" id="JAWRVE010000006">
    <property type="protein sequence ID" value="KAL1881311.1"/>
    <property type="molecule type" value="Genomic_DNA"/>
</dbReference>
<evidence type="ECO:0000313" key="8">
    <source>
        <dbReference type="EMBL" id="KAL1881311.1"/>
    </source>
</evidence>
<gene>
    <name evidence="8" type="ORF">Daus18300_001164</name>
</gene>
<proteinExistence type="inferred from homology"/>
<evidence type="ECO:0000256" key="1">
    <source>
        <dbReference type="ARBA" id="ARBA00001974"/>
    </source>
</evidence>
<feature type="domain" description="FAD-binding PCMH-type" evidence="7">
    <location>
        <begin position="62"/>
        <end position="252"/>
    </location>
</feature>
<dbReference type="PROSITE" id="PS51387">
    <property type="entry name" value="FAD_PCMH"/>
    <property type="match status" value="1"/>
</dbReference>
<sequence length="521" mass="56654">MATSSSATQPNGTAAAAAANGASATSPSVPAGLPVVFRDSTPRAEFLESAWGHVFNHRRATEARVPRAVVHATSAAHVAQAVGVARDLGCRVSVRSGGHSWAAWSVRDDAVCVDLGALPGGKHASSTAEEGEGEGEGAGLEYDPRTRILSCPPSATGRVANGFLATKGRMFAGGHCPDVGLGGFLLQGGMGWNCKNWGWACESIVGIEAVTADAREVYCSRSENADLFWAARGSGPGFPAIVTRFHLLTRPLPDMYQSIYIWPISEYRKVLKWVIDMCEIGDNDTEMVAVGQYIDGHPDPVIIANFLAFKSNKAEGEAALKPLHDDPGRPPNALVVDFAKPTTLPDQYAPQALANPEGHRYCSENAYVSNDADVPAVLERAFTTLPHRKAFALYYSMYPTSRRPHYAGAGGDSGEGAGSMALSMHTDHYFALYTVWEDEKDDERCVGWTREVAREVERHADGSYLGDSDFQHRRTKFWRDENAKRLMEIRRKWDPEGRICGYLDEGDKSGVDGLKNEFEWK</sequence>
<evidence type="ECO:0000256" key="5">
    <source>
        <dbReference type="ARBA" id="ARBA00023002"/>
    </source>
</evidence>
<dbReference type="InterPro" id="IPR006094">
    <property type="entry name" value="Oxid_FAD_bind_N"/>
</dbReference>
<dbReference type="InterPro" id="IPR016166">
    <property type="entry name" value="FAD-bd_PCMH"/>
</dbReference>
<keyword evidence="4" id="KW-0274">FAD</keyword>
<keyword evidence="3" id="KW-0285">Flavoprotein</keyword>
<dbReference type="PANTHER" id="PTHR42973">
    <property type="entry name" value="BINDING OXIDOREDUCTASE, PUTATIVE (AFU_ORTHOLOGUE AFUA_1G17690)-RELATED"/>
    <property type="match status" value="1"/>
</dbReference>
<reference evidence="8 9" key="1">
    <citation type="journal article" date="2024" name="IMA Fungus">
        <title>IMA Genome - F19 : A genome assembly and annotation guide to empower mycologists, including annotated draft genome sequences of Ceratocystis pirilliformis, Diaporthe australafricana, Fusarium ophioides, Paecilomyces lecythidis, and Sporothrix stenoceras.</title>
        <authorList>
            <person name="Aylward J."/>
            <person name="Wilson A.M."/>
            <person name="Visagie C.M."/>
            <person name="Spraker J."/>
            <person name="Barnes I."/>
            <person name="Buitendag C."/>
            <person name="Ceriani C."/>
            <person name="Del Mar Angel L."/>
            <person name="du Plessis D."/>
            <person name="Fuchs T."/>
            <person name="Gasser K."/>
            <person name="Kramer D."/>
            <person name="Li W."/>
            <person name="Munsamy K."/>
            <person name="Piso A."/>
            <person name="Price J.L."/>
            <person name="Sonnekus B."/>
            <person name="Thomas C."/>
            <person name="van der Nest A."/>
            <person name="van Dijk A."/>
            <person name="van Heerden A."/>
            <person name="van Vuuren N."/>
            <person name="Yilmaz N."/>
            <person name="Duong T.A."/>
            <person name="van der Merwe N.A."/>
            <person name="Wingfield M.J."/>
            <person name="Wingfield B.D."/>
        </authorList>
    </citation>
    <scope>NUCLEOTIDE SEQUENCE [LARGE SCALE GENOMIC DNA]</scope>
    <source>
        <strain evidence="8 9">CMW 18300</strain>
    </source>
</reference>
<comment type="caution">
    <text evidence="8">The sequence shown here is derived from an EMBL/GenBank/DDBJ whole genome shotgun (WGS) entry which is preliminary data.</text>
</comment>
<evidence type="ECO:0000256" key="3">
    <source>
        <dbReference type="ARBA" id="ARBA00022630"/>
    </source>
</evidence>
<dbReference type="SUPFAM" id="SSF56176">
    <property type="entry name" value="FAD-binding/transporter-associated domain-like"/>
    <property type="match status" value="1"/>
</dbReference>
<dbReference type="Gene3D" id="3.30.465.10">
    <property type="match status" value="1"/>
</dbReference>
<dbReference type="InterPro" id="IPR016167">
    <property type="entry name" value="FAD-bd_PCMH_sub1"/>
</dbReference>
<evidence type="ECO:0000259" key="7">
    <source>
        <dbReference type="PROSITE" id="PS51387"/>
    </source>
</evidence>
<accession>A0ABR3XZ64</accession>
<dbReference type="InterPro" id="IPR050416">
    <property type="entry name" value="FAD-linked_Oxidoreductase"/>
</dbReference>
<feature type="region of interest" description="Disordered" evidence="6">
    <location>
        <begin position="121"/>
        <end position="141"/>
    </location>
</feature>
<dbReference type="InterPro" id="IPR016169">
    <property type="entry name" value="FAD-bd_PCMH_sub2"/>
</dbReference>
<organism evidence="8 9">
    <name type="scientific">Diaporthe australafricana</name>
    <dbReference type="NCBI Taxonomy" id="127596"/>
    <lineage>
        <taxon>Eukaryota</taxon>
        <taxon>Fungi</taxon>
        <taxon>Dikarya</taxon>
        <taxon>Ascomycota</taxon>
        <taxon>Pezizomycotina</taxon>
        <taxon>Sordariomycetes</taxon>
        <taxon>Sordariomycetidae</taxon>
        <taxon>Diaporthales</taxon>
        <taxon>Diaporthaceae</taxon>
        <taxon>Diaporthe</taxon>
    </lineage>
</organism>
<comment type="similarity">
    <text evidence="2">Belongs to the oxygen-dependent FAD-linked oxidoreductase family.</text>
</comment>
<evidence type="ECO:0000256" key="6">
    <source>
        <dbReference type="SAM" id="MobiDB-lite"/>
    </source>
</evidence>